<evidence type="ECO:0000256" key="7">
    <source>
        <dbReference type="SAM" id="Phobius"/>
    </source>
</evidence>
<evidence type="ECO:0000313" key="9">
    <source>
        <dbReference type="EMBL" id="UNI23713.1"/>
    </source>
</evidence>
<feature type="domain" description="Major facilitator superfamily (MFS) profile" evidence="8">
    <location>
        <begin position="78"/>
        <end position="564"/>
    </location>
</feature>
<keyword evidence="4 7" id="KW-1133">Transmembrane helix</keyword>
<feature type="region of interest" description="Disordered" evidence="6">
    <location>
        <begin position="568"/>
        <end position="587"/>
    </location>
</feature>
<organism evidence="9 10">
    <name type="scientific">Purpureocillium takamizusanense</name>
    <dbReference type="NCBI Taxonomy" id="2060973"/>
    <lineage>
        <taxon>Eukaryota</taxon>
        <taxon>Fungi</taxon>
        <taxon>Dikarya</taxon>
        <taxon>Ascomycota</taxon>
        <taxon>Pezizomycotina</taxon>
        <taxon>Sordariomycetes</taxon>
        <taxon>Hypocreomycetidae</taxon>
        <taxon>Hypocreales</taxon>
        <taxon>Ophiocordycipitaceae</taxon>
        <taxon>Purpureocillium</taxon>
    </lineage>
</organism>
<dbReference type="CDD" id="cd17502">
    <property type="entry name" value="MFS_Azr1_MDR_like"/>
    <property type="match status" value="1"/>
</dbReference>
<dbReference type="PRINTS" id="PR01036">
    <property type="entry name" value="TCRTETB"/>
</dbReference>
<feature type="transmembrane region" description="Helical" evidence="7">
    <location>
        <begin position="542"/>
        <end position="560"/>
    </location>
</feature>
<evidence type="ECO:0000256" key="1">
    <source>
        <dbReference type="ARBA" id="ARBA00004141"/>
    </source>
</evidence>
<dbReference type="Gene3D" id="1.20.1250.20">
    <property type="entry name" value="MFS general substrate transporter like domains"/>
    <property type="match status" value="2"/>
</dbReference>
<accession>A0A9Q8QP10</accession>
<dbReference type="RefSeq" id="XP_047847194.1">
    <property type="nucleotide sequence ID" value="XM_047991184.1"/>
</dbReference>
<dbReference type="PANTHER" id="PTHR23501">
    <property type="entry name" value="MAJOR FACILITATOR SUPERFAMILY"/>
    <property type="match status" value="1"/>
</dbReference>
<feature type="transmembrane region" description="Helical" evidence="7">
    <location>
        <begin position="142"/>
        <end position="162"/>
    </location>
</feature>
<feature type="transmembrane region" description="Helical" evidence="7">
    <location>
        <begin position="304"/>
        <end position="320"/>
    </location>
</feature>
<evidence type="ECO:0000313" key="10">
    <source>
        <dbReference type="Proteomes" id="UP000829364"/>
    </source>
</evidence>
<feature type="transmembrane region" description="Helical" evidence="7">
    <location>
        <begin position="272"/>
        <end position="292"/>
    </location>
</feature>
<gene>
    <name evidence="9" type="ORF">JDV02_009515</name>
</gene>
<proteinExistence type="predicted"/>
<feature type="transmembrane region" description="Helical" evidence="7">
    <location>
        <begin position="468"/>
        <end position="492"/>
    </location>
</feature>
<keyword evidence="10" id="KW-1185">Reference proteome</keyword>
<reference evidence="9" key="1">
    <citation type="submission" date="2021-11" db="EMBL/GenBank/DDBJ databases">
        <title>Purpureocillium_takamizusanense_genome.</title>
        <authorList>
            <person name="Nguyen N.-H."/>
        </authorList>
    </citation>
    <scope>NUCLEOTIDE SEQUENCE</scope>
    <source>
        <strain evidence="9">PT3</strain>
    </source>
</reference>
<dbReference type="OrthoDB" id="10021397at2759"/>
<feature type="transmembrane region" description="Helical" evidence="7">
    <location>
        <begin position="231"/>
        <end position="251"/>
    </location>
</feature>
<keyword evidence="5 7" id="KW-0472">Membrane</keyword>
<dbReference type="InterPro" id="IPR020846">
    <property type="entry name" value="MFS_dom"/>
</dbReference>
<name>A0A9Q8QP10_9HYPO</name>
<evidence type="ECO:0000256" key="3">
    <source>
        <dbReference type="ARBA" id="ARBA00022692"/>
    </source>
</evidence>
<dbReference type="Proteomes" id="UP000829364">
    <property type="component" value="Chromosome 10"/>
</dbReference>
<protein>
    <recommendedName>
        <fullName evidence="8">Major facilitator superfamily (MFS) profile domain-containing protein</fullName>
    </recommendedName>
</protein>
<feature type="transmembrane region" description="Helical" evidence="7">
    <location>
        <begin position="341"/>
        <end position="362"/>
    </location>
</feature>
<dbReference type="InterPro" id="IPR036259">
    <property type="entry name" value="MFS_trans_sf"/>
</dbReference>
<dbReference type="FunFam" id="1.20.1720.10:FF:000012">
    <property type="entry name" value="MFS toxin efflux pump (AflT)"/>
    <property type="match status" value="1"/>
</dbReference>
<feature type="transmembrane region" description="Helical" evidence="7">
    <location>
        <begin position="198"/>
        <end position="219"/>
    </location>
</feature>
<dbReference type="AlphaFoldDB" id="A0A9Q8QP10"/>
<evidence type="ECO:0000259" key="8">
    <source>
        <dbReference type="PROSITE" id="PS50850"/>
    </source>
</evidence>
<feature type="transmembrane region" description="Helical" evidence="7">
    <location>
        <begin position="115"/>
        <end position="135"/>
    </location>
</feature>
<dbReference type="GeneID" id="72071460"/>
<dbReference type="EMBL" id="CP086363">
    <property type="protein sequence ID" value="UNI23713.1"/>
    <property type="molecule type" value="Genomic_DNA"/>
</dbReference>
<evidence type="ECO:0000256" key="5">
    <source>
        <dbReference type="ARBA" id="ARBA00023136"/>
    </source>
</evidence>
<dbReference type="PROSITE" id="PS50850">
    <property type="entry name" value="MFS"/>
    <property type="match status" value="1"/>
</dbReference>
<feature type="region of interest" description="Disordered" evidence="6">
    <location>
        <begin position="1"/>
        <end position="57"/>
    </location>
</feature>
<feature type="transmembrane region" description="Helical" evidence="7">
    <location>
        <begin position="74"/>
        <end position="103"/>
    </location>
</feature>
<feature type="compositionally biased region" description="Basic and acidic residues" evidence="6">
    <location>
        <begin position="578"/>
        <end position="587"/>
    </location>
</feature>
<keyword evidence="3 7" id="KW-0812">Transmembrane</keyword>
<keyword evidence="2" id="KW-0813">Transport</keyword>
<dbReference type="GO" id="GO:0022857">
    <property type="term" value="F:transmembrane transporter activity"/>
    <property type="evidence" value="ECO:0007669"/>
    <property type="project" value="InterPro"/>
</dbReference>
<dbReference type="InterPro" id="IPR011701">
    <property type="entry name" value="MFS"/>
</dbReference>
<feature type="compositionally biased region" description="Polar residues" evidence="6">
    <location>
        <begin position="25"/>
        <end position="35"/>
    </location>
</feature>
<feature type="compositionally biased region" description="Basic and acidic residues" evidence="6">
    <location>
        <begin position="36"/>
        <end position="48"/>
    </location>
</feature>
<evidence type="ECO:0000256" key="4">
    <source>
        <dbReference type="ARBA" id="ARBA00022989"/>
    </source>
</evidence>
<comment type="subcellular location">
    <subcellularLocation>
        <location evidence="1">Membrane</location>
        <topology evidence="1">Multi-pass membrane protein</topology>
    </subcellularLocation>
</comment>
<dbReference type="Pfam" id="PF07690">
    <property type="entry name" value="MFS_1"/>
    <property type="match status" value="1"/>
</dbReference>
<feature type="transmembrane region" description="Helical" evidence="7">
    <location>
        <begin position="168"/>
        <end position="191"/>
    </location>
</feature>
<feature type="transmembrane region" description="Helical" evidence="7">
    <location>
        <begin position="382"/>
        <end position="401"/>
    </location>
</feature>
<feature type="transmembrane region" description="Helical" evidence="7">
    <location>
        <begin position="408"/>
        <end position="426"/>
    </location>
</feature>
<evidence type="ECO:0000256" key="6">
    <source>
        <dbReference type="SAM" id="MobiDB-lite"/>
    </source>
</evidence>
<sequence>MDQSADMAQKYTEKPLDGLPVKEVNSCSTSNNPSEHMQEPAVDEKPQQEDDAADASGGGGGWVMDTSDFPGPRALAFIMIGLFLALFAANLDTTILATAIPYITNEFHTIKDVSWYGAAIMLVSAAFQSTWGKIFKYFPKKLTFLLSMFIFEVGSLICALAPNSTALVVGRAITGLGASGVTAGVFILIAFSAPPKYVPAFMGLGGATYAVASLAGPLIGGALTQSVTWRWCFWINLPIGGVTAAIILLFYKTPKAAQPQPATMREKILQMDLVGTFLVMAAVVCFILAFQWGGSFKSWSDSTVIGTIIGFVLISALFVGNELYMGERAILEPRLMRMRRVWANCAHVFFVSGGFFILIYYLPIYFQSVQGASPIASGVRNLPINIGCFLSIAAGFVVSVYGRSWAPLMAIGAATATIGAGLMYTFGLDTSAGRYVGFQLIAGMGMGMTLQIPLMANQAAVPPMDISSVSAITLFFQIIGGSFSVACAQAAFASTLVKRILVHAPNVDPSALLHLGAAQLRVEFSGDELHGVLEAYMDGLKVSFAIAIALLGVGFLFAFVPEWNDFRPGPQQQQAPASEEKDASEAA</sequence>
<dbReference type="KEGG" id="ptkz:JDV02_009515"/>
<dbReference type="SUPFAM" id="SSF103473">
    <property type="entry name" value="MFS general substrate transporter"/>
    <property type="match status" value="1"/>
</dbReference>
<dbReference type="PANTHER" id="PTHR23501:SF177">
    <property type="entry name" value="MAJOR FACILITATOR SUPERFAMILY (MFS) PROFILE DOMAIN-CONTAINING PROTEIN-RELATED"/>
    <property type="match status" value="1"/>
</dbReference>
<evidence type="ECO:0000256" key="2">
    <source>
        <dbReference type="ARBA" id="ARBA00022448"/>
    </source>
</evidence>
<dbReference type="GO" id="GO:0005886">
    <property type="term" value="C:plasma membrane"/>
    <property type="evidence" value="ECO:0007669"/>
    <property type="project" value="TreeGrafter"/>
</dbReference>